<dbReference type="AlphaFoldDB" id="A0A1I2KUK0"/>
<name>A0A1I2KUK0_9BACL</name>
<dbReference type="EMBL" id="FOOK01000003">
    <property type="protein sequence ID" value="SFF70223.1"/>
    <property type="molecule type" value="Genomic_DNA"/>
</dbReference>
<organism evidence="1 2">
    <name type="scientific">Planifilum fulgidum</name>
    <dbReference type="NCBI Taxonomy" id="201973"/>
    <lineage>
        <taxon>Bacteria</taxon>
        <taxon>Bacillati</taxon>
        <taxon>Bacillota</taxon>
        <taxon>Bacilli</taxon>
        <taxon>Bacillales</taxon>
        <taxon>Thermoactinomycetaceae</taxon>
        <taxon>Planifilum</taxon>
    </lineage>
</organism>
<proteinExistence type="predicted"/>
<dbReference type="Proteomes" id="UP000198661">
    <property type="component" value="Unassembled WGS sequence"/>
</dbReference>
<accession>A0A1I2KUK0</accession>
<evidence type="ECO:0000313" key="1">
    <source>
        <dbReference type="EMBL" id="SFF70223.1"/>
    </source>
</evidence>
<keyword evidence="2" id="KW-1185">Reference proteome</keyword>
<dbReference type="RefSeq" id="WP_092035681.1">
    <property type="nucleotide sequence ID" value="NZ_FOOK01000003.1"/>
</dbReference>
<dbReference type="OrthoDB" id="9854373at2"/>
<sequence length="68" mass="8139">MEELLEGLWRLITGFFRFLSALLRVGEIIGTILDFFDMIRDFFKWLWRKLFRRSEDPAENKKNPGDGS</sequence>
<gene>
    <name evidence="1" type="ORF">SAMN04488025_10329</name>
</gene>
<protein>
    <submittedName>
        <fullName evidence="1">Uncharacterized protein</fullName>
    </submittedName>
</protein>
<reference evidence="1 2" key="1">
    <citation type="submission" date="2016-10" db="EMBL/GenBank/DDBJ databases">
        <authorList>
            <person name="de Groot N.N."/>
        </authorList>
    </citation>
    <scope>NUCLEOTIDE SEQUENCE [LARGE SCALE GENOMIC DNA]</scope>
    <source>
        <strain evidence="1 2">DSM 44945</strain>
    </source>
</reference>
<evidence type="ECO:0000313" key="2">
    <source>
        <dbReference type="Proteomes" id="UP000198661"/>
    </source>
</evidence>